<dbReference type="InterPro" id="IPR044087">
    <property type="entry name" value="NahD-like"/>
</dbReference>
<evidence type="ECO:0000313" key="2">
    <source>
        <dbReference type="EMBL" id="KIW26086.1"/>
    </source>
</evidence>
<evidence type="ECO:0000313" key="3">
    <source>
        <dbReference type="Proteomes" id="UP000054466"/>
    </source>
</evidence>
<dbReference type="STRING" id="569365.A0A0D1ZEF6"/>
<proteinExistence type="predicted"/>
<gene>
    <name evidence="2" type="ORF">PV07_09215</name>
</gene>
<keyword evidence="3" id="KW-1185">Reference proteome</keyword>
<sequence>MARKDRPTLQFYYDVTCPFAYMGSLRVEALARRTDAELIWMPVLLGAIYRETAAPQGAAGSASDVFNPTKKRLTSRAMRRTLQRLGVEIAWPSVHPRSPVLALRLLHHVPAAQRPALTHALFRAYWVDDRDITDKAVLLDIARRSGIASASRLTESVFDDRDAQDALRAATAEVVARGAPGVPAFWVAEETWVDGGGNGAAGNGTLRHGRLYWGQDRMHFVEAALHAVRRGCDYAQVPDLPSLQPRCVQGPPVGQKRVEFWYDFSSPWAFLGWTQLDRLKRQFGPDVEIVMKPFLLGALFKAVGAPNVPMAAISQAKRDYMRKDLGDWIRHWNGVNQQRGSHDQPIQFHWPSQFPIRTPTALRCAIVDPNLVPLLFRACWERDINVSDDKVLAGYLATAGCDAAALLKKASSPQVKDTLRNNTQEAVDAGICGVPSYRVFEKTSGGWVLGGVEGGVVWGQDELPVVEDVVAGWKEKESSVGGYDRPASRL</sequence>
<dbReference type="GO" id="GO:0004602">
    <property type="term" value="F:glutathione peroxidase activity"/>
    <property type="evidence" value="ECO:0007669"/>
    <property type="project" value="TreeGrafter"/>
</dbReference>
<dbReference type="HOGENOM" id="CLU_647619_0_0_1"/>
<feature type="domain" description="DSBA-like thioredoxin" evidence="1">
    <location>
        <begin position="258"/>
        <end position="468"/>
    </location>
</feature>
<dbReference type="GO" id="GO:0005777">
    <property type="term" value="C:peroxisome"/>
    <property type="evidence" value="ECO:0007669"/>
    <property type="project" value="TreeGrafter"/>
</dbReference>
<dbReference type="GeneID" id="27348409"/>
<dbReference type="CDD" id="cd03022">
    <property type="entry name" value="DsbA_HCCA_Iso"/>
    <property type="match status" value="1"/>
</dbReference>
<dbReference type="PANTHER" id="PTHR42943:SF2">
    <property type="entry name" value="GLUTATHIONE S-TRANSFERASE KAPPA 1"/>
    <property type="match status" value="1"/>
</dbReference>
<dbReference type="GO" id="GO:0005739">
    <property type="term" value="C:mitochondrion"/>
    <property type="evidence" value="ECO:0007669"/>
    <property type="project" value="TreeGrafter"/>
</dbReference>
<dbReference type="GO" id="GO:0004364">
    <property type="term" value="F:glutathione transferase activity"/>
    <property type="evidence" value="ECO:0007669"/>
    <property type="project" value="TreeGrafter"/>
</dbReference>
<dbReference type="GO" id="GO:0018845">
    <property type="term" value="F:2-hydroxychromene-2-carboxylate isomerase activity"/>
    <property type="evidence" value="ECO:0007669"/>
    <property type="project" value="InterPro"/>
</dbReference>
<reference evidence="2 3" key="1">
    <citation type="submission" date="2015-01" db="EMBL/GenBank/DDBJ databases">
        <title>The Genome Sequence of Cladophialophora immunda CBS83496.</title>
        <authorList>
            <consortium name="The Broad Institute Genomics Platform"/>
            <person name="Cuomo C."/>
            <person name="de Hoog S."/>
            <person name="Gorbushina A."/>
            <person name="Stielow B."/>
            <person name="Teixiera M."/>
            <person name="Abouelleil A."/>
            <person name="Chapman S.B."/>
            <person name="Priest M."/>
            <person name="Young S.K."/>
            <person name="Wortman J."/>
            <person name="Nusbaum C."/>
            <person name="Birren B."/>
        </authorList>
    </citation>
    <scope>NUCLEOTIDE SEQUENCE [LARGE SCALE GENOMIC DNA]</scope>
    <source>
        <strain evidence="2 3">CBS 83496</strain>
    </source>
</reference>
<dbReference type="VEuPathDB" id="FungiDB:PV07_09215"/>
<evidence type="ECO:0000259" key="1">
    <source>
        <dbReference type="Pfam" id="PF01323"/>
    </source>
</evidence>
<dbReference type="PANTHER" id="PTHR42943">
    <property type="entry name" value="GLUTATHIONE S-TRANSFERASE KAPPA"/>
    <property type="match status" value="1"/>
</dbReference>
<accession>A0A0D1ZEF6</accession>
<dbReference type="InterPro" id="IPR001853">
    <property type="entry name" value="DSBA-like_thioredoxin_dom"/>
</dbReference>
<protein>
    <recommendedName>
        <fullName evidence="1">DSBA-like thioredoxin domain-containing protein</fullName>
    </recommendedName>
</protein>
<dbReference type="AlphaFoldDB" id="A0A0D1ZEF6"/>
<dbReference type="SUPFAM" id="SSF52833">
    <property type="entry name" value="Thioredoxin-like"/>
    <property type="match status" value="2"/>
</dbReference>
<dbReference type="Gene3D" id="3.40.30.10">
    <property type="entry name" value="Glutaredoxin"/>
    <property type="match status" value="2"/>
</dbReference>
<dbReference type="OrthoDB" id="4664297at2759"/>
<dbReference type="InterPro" id="IPR051924">
    <property type="entry name" value="GST_Kappa/NadH"/>
</dbReference>
<dbReference type="GO" id="GO:1901170">
    <property type="term" value="P:naphthalene catabolic process"/>
    <property type="evidence" value="ECO:0007669"/>
    <property type="project" value="InterPro"/>
</dbReference>
<dbReference type="Pfam" id="PF01323">
    <property type="entry name" value="DSBA"/>
    <property type="match status" value="2"/>
</dbReference>
<organism evidence="2 3">
    <name type="scientific">Cladophialophora immunda</name>
    <dbReference type="NCBI Taxonomy" id="569365"/>
    <lineage>
        <taxon>Eukaryota</taxon>
        <taxon>Fungi</taxon>
        <taxon>Dikarya</taxon>
        <taxon>Ascomycota</taxon>
        <taxon>Pezizomycotina</taxon>
        <taxon>Eurotiomycetes</taxon>
        <taxon>Chaetothyriomycetidae</taxon>
        <taxon>Chaetothyriales</taxon>
        <taxon>Herpotrichiellaceae</taxon>
        <taxon>Cladophialophora</taxon>
    </lineage>
</organism>
<dbReference type="RefSeq" id="XP_016246302.1">
    <property type="nucleotide sequence ID" value="XM_016396446.1"/>
</dbReference>
<dbReference type="EMBL" id="KN847044">
    <property type="protein sequence ID" value="KIW26086.1"/>
    <property type="molecule type" value="Genomic_DNA"/>
</dbReference>
<feature type="domain" description="DSBA-like thioredoxin" evidence="1">
    <location>
        <begin position="8"/>
        <end position="225"/>
    </location>
</feature>
<dbReference type="GO" id="GO:0006749">
    <property type="term" value="P:glutathione metabolic process"/>
    <property type="evidence" value="ECO:0007669"/>
    <property type="project" value="TreeGrafter"/>
</dbReference>
<name>A0A0D1ZEF6_9EURO</name>
<dbReference type="Proteomes" id="UP000054466">
    <property type="component" value="Unassembled WGS sequence"/>
</dbReference>
<dbReference type="InterPro" id="IPR036249">
    <property type="entry name" value="Thioredoxin-like_sf"/>
</dbReference>